<dbReference type="AlphaFoldDB" id="M2SC86"/>
<sequence>MEPRKGSGAAPSHPPLIYEDAELLIIDKPAGLAVHPGPRTPRSLEDHLPALSLGFRRLPQPAHRLDRDTSGCLVLARNPRALKQVSALFEAGAAEKTYIARLAGEVAGEGVIDAPLRKISSRDAGWRMVVGPSGAGQGGAKRAVTAWRVLQSSGGTSLVEFRPQTGRTHQIRVHAAHALAPIIGDPVYGAGPAERMYLHAARIAFPWRGARQVSAAAPLPPQFGV</sequence>
<dbReference type="InterPro" id="IPR020103">
    <property type="entry name" value="PsdUridine_synth_cat_dom_sf"/>
</dbReference>
<dbReference type="InterPro" id="IPR006224">
    <property type="entry name" value="PsdUridine_synth_RluA-like_CS"/>
</dbReference>
<accession>M2SC86</accession>
<dbReference type="OrthoDB" id="9807829at2"/>
<comment type="caution">
    <text evidence="3">The sequence shown here is derived from an EMBL/GenBank/DDBJ whole genome shotgun (WGS) entry which is preliminary data.</text>
</comment>
<evidence type="ECO:0000256" key="1">
    <source>
        <dbReference type="ARBA" id="ARBA00010876"/>
    </source>
</evidence>
<dbReference type="RefSeq" id="WP_008601638.1">
    <property type="nucleotide sequence ID" value="NZ_AMRV01000004.1"/>
</dbReference>
<feature type="domain" description="Pseudouridine synthase RsuA/RluA-like" evidence="2">
    <location>
        <begin position="23"/>
        <end position="177"/>
    </location>
</feature>
<dbReference type="Pfam" id="PF00849">
    <property type="entry name" value="PseudoU_synth_2"/>
    <property type="match status" value="1"/>
</dbReference>
<dbReference type="GO" id="GO:0009982">
    <property type="term" value="F:pseudouridine synthase activity"/>
    <property type="evidence" value="ECO:0007669"/>
    <property type="project" value="InterPro"/>
</dbReference>
<protein>
    <submittedName>
        <fullName evidence="3">Pseudouridylate synthase</fullName>
    </submittedName>
</protein>
<keyword evidence="4" id="KW-1185">Reference proteome</keyword>
<name>M2SC86_9SPHN</name>
<gene>
    <name evidence="3" type="ORF">C725_1583</name>
</gene>
<dbReference type="PANTHER" id="PTHR21600">
    <property type="entry name" value="MITOCHONDRIAL RNA PSEUDOURIDINE SYNTHASE"/>
    <property type="match status" value="1"/>
</dbReference>
<evidence type="ECO:0000313" key="3">
    <source>
        <dbReference type="EMBL" id="EMD82985.1"/>
    </source>
</evidence>
<dbReference type="EMBL" id="AMRV01000004">
    <property type="protein sequence ID" value="EMD82985.1"/>
    <property type="molecule type" value="Genomic_DNA"/>
</dbReference>
<dbReference type="GO" id="GO:0003723">
    <property type="term" value="F:RNA binding"/>
    <property type="evidence" value="ECO:0007669"/>
    <property type="project" value="InterPro"/>
</dbReference>
<dbReference type="GO" id="GO:0000455">
    <property type="term" value="P:enzyme-directed rRNA pseudouridine synthesis"/>
    <property type="evidence" value="ECO:0007669"/>
    <property type="project" value="TreeGrafter"/>
</dbReference>
<evidence type="ECO:0000313" key="4">
    <source>
        <dbReference type="Proteomes" id="UP000011717"/>
    </source>
</evidence>
<dbReference type="PROSITE" id="PS01129">
    <property type="entry name" value="PSI_RLU"/>
    <property type="match status" value="1"/>
</dbReference>
<dbReference type="InterPro" id="IPR006145">
    <property type="entry name" value="PsdUridine_synth_RsuA/RluA"/>
</dbReference>
<dbReference type="PANTHER" id="PTHR21600:SF87">
    <property type="entry name" value="RNA PSEUDOURIDYLATE SYNTHASE DOMAIN-CONTAINING PROTEIN 1"/>
    <property type="match status" value="1"/>
</dbReference>
<organism evidence="3 4">
    <name type="scientific">Pacificimonas flava</name>
    <dbReference type="NCBI Taxonomy" id="1234595"/>
    <lineage>
        <taxon>Bacteria</taxon>
        <taxon>Pseudomonadati</taxon>
        <taxon>Pseudomonadota</taxon>
        <taxon>Alphaproteobacteria</taxon>
        <taxon>Sphingomonadales</taxon>
        <taxon>Sphingosinicellaceae</taxon>
        <taxon>Pacificimonas</taxon>
    </lineage>
</organism>
<dbReference type="Proteomes" id="UP000011717">
    <property type="component" value="Unassembled WGS sequence"/>
</dbReference>
<dbReference type="Gene3D" id="3.30.2350.10">
    <property type="entry name" value="Pseudouridine synthase"/>
    <property type="match status" value="1"/>
</dbReference>
<dbReference type="InterPro" id="IPR050188">
    <property type="entry name" value="RluA_PseudoU_synthase"/>
</dbReference>
<evidence type="ECO:0000259" key="2">
    <source>
        <dbReference type="Pfam" id="PF00849"/>
    </source>
</evidence>
<comment type="similarity">
    <text evidence="1">Belongs to the pseudouridine synthase RluA family.</text>
</comment>
<reference evidence="3 4" key="1">
    <citation type="journal article" date="2013" name="Genome Announc.">
        <title>Draft Genome Sequence of Strain JLT2015T, Belonging to the Family Sphingomonadaceae of the Alphaproteobacteria.</title>
        <authorList>
            <person name="Tang K."/>
            <person name="Liu K."/>
            <person name="Li S."/>
            <person name="Jiao N."/>
        </authorList>
    </citation>
    <scope>NUCLEOTIDE SEQUENCE [LARGE SCALE GENOMIC DNA]</scope>
    <source>
        <strain evidence="3 4">JLT2015</strain>
    </source>
</reference>
<dbReference type="SUPFAM" id="SSF55120">
    <property type="entry name" value="Pseudouridine synthase"/>
    <property type="match status" value="1"/>
</dbReference>
<dbReference type="CDD" id="cd02869">
    <property type="entry name" value="PseudoU_synth_RluA_like"/>
    <property type="match status" value="1"/>
</dbReference>
<proteinExistence type="inferred from homology"/>
<dbReference type="PATRIC" id="fig|1234595.3.peg.1584"/>
<dbReference type="GO" id="GO:0140098">
    <property type="term" value="F:catalytic activity, acting on RNA"/>
    <property type="evidence" value="ECO:0007669"/>
    <property type="project" value="UniProtKB-ARBA"/>
</dbReference>